<accession>A0A939FV01</accession>
<dbReference type="EMBL" id="JAFMOF010000007">
    <property type="protein sequence ID" value="MBO0657213.1"/>
    <property type="molecule type" value="Genomic_DNA"/>
</dbReference>
<dbReference type="RefSeq" id="WP_207248797.1">
    <property type="nucleotide sequence ID" value="NZ_JAFMOF010000007.1"/>
</dbReference>
<gene>
    <name evidence="1" type="ORF">J1792_32215</name>
</gene>
<proteinExistence type="predicted"/>
<keyword evidence="2" id="KW-1185">Reference proteome</keyword>
<evidence type="ECO:0000313" key="1">
    <source>
        <dbReference type="EMBL" id="MBO0657213.1"/>
    </source>
</evidence>
<reference evidence="1" key="1">
    <citation type="submission" date="2021-03" db="EMBL/GenBank/DDBJ databases">
        <title>Streptomyces strains.</title>
        <authorList>
            <person name="Lund M.B."/>
            <person name="Toerring T."/>
        </authorList>
    </citation>
    <scope>NUCLEOTIDE SEQUENCE</scope>
    <source>
        <strain evidence="1">JCM 4242</strain>
    </source>
</reference>
<dbReference type="Proteomes" id="UP000664781">
    <property type="component" value="Unassembled WGS sequence"/>
</dbReference>
<organism evidence="1 2">
    <name type="scientific">Streptomyces triculaminicus</name>
    <dbReference type="NCBI Taxonomy" id="2816232"/>
    <lineage>
        <taxon>Bacteria</taxon>
        <taxon>Bacillati</taxon>
        <taxon>Actinomycetota</taxon>
        <taxon>Actinomycetes</taxon>
        <taxon>Kitasatosporales</taxon>
        <taxon>Streptomycetaceae</taxon>
        <taxon>Streptomyces</taxon>
    </lineage>
</organism>
<comment type="caution">
    <text evidence="1">The sequence shown here is derived from an EMBL/GenBank/DDBJ whole genome shotgun (WGS) entry which is preliminary data.</text>
</comment>
<protein>
    <submittedName>
        <fullName evidence="1">Uncharacterized protein</fullName>
    </submittedName>
</protein>
<name>A0A939FV01_9ACTN</name>
<dbReference type="AlphaFoldDB" id="A0A939FV01"/>
<sequence>MFRREMGGRIFAEFRDRACWPSGLGAAAWVLCAFYDQMELRKFCILMGIAEKVPPESEKASGDQEGDLLLARAFLEAARQTLSGIAFGVLVKYAKEALEVVVKEEQRQIQWRLRARALREQGLVDAAQLEGILAP</sequence>
<evidence type="ECO:0000313" key="2">
    <source>
        <dbReference type="Proteomes" id="UP000664781"/>
    </source>
</evidence>